<dbReference type="AlphaFoldDB" id="K1YB34"/>
<organism evidence="2">
    <name type="scientific">uncultured bacterium</name>
    <name type="common">gcode 4</name>
    <dbReference type="NCBI Taxonomy" id="1234023"/>
    <lineage>
        <taxon>Bacteria</taxon>
        <taxon>environmental samples</taxon>
    </lineage>
</organism>
<name>K1YB34_9BACT</name>
<feature type="non-terminal residue" evidence="2">
    <location>
        <position position="504"/>
    </location>
</feature>
<gene>
    <name evidence="2" type="ORF">ACD_78C00353G0002</name>
</gene>
<evidence type="ECO:0000313" key="2">
    <source>
        <dbReference type="EMBL" id="EKD29568.1"/>
    </source>
</evidence>
<proteinExistence type="predicted"/>
<comment type="caution">
    <text evidence="2">The sequence shown here is derived from an EMBL/GenBank/DDBJ whole genome shotgun (WGS) entry which is preliminary data.</text>
</comment>
<protein>
    <submittedName>
        <fullName evidence="2">Cell wall surface anchor family protein</fullName>
    </submittedName>
</protein>
<sequence length="504" mass="54549">MTSLKKPFYSALVFFGTLVVLTVGYAAYNLSTETAGAPMTSMKWNNVINAVNDLDTRVSTLVAWGGNLWSTGATSSINYTAGNVGIWTVSPSKLLHLGTTTGNNAEMDIQSGIKPKWGIYHDETTEQLRFWNGSDRVTFSSGGNVGIGMVDPMARLDIKSTWAWIDDFKLSYNTTDFVALASMSDGYRLRTQGAAVNKLYLESGISWSIILNGSAGNVGIGTTNPGAKLDINAGMMPASTTTAFMKFRFNYADNAAIPAIQFRDMWDTASNAQISFPLSNGGSAANMAFSTYHGGMLTEDMRISNGNVGIGTTSPTAWYKLDVNGGIRMNSTLTQNNGTYDTYIGRWWGITGAWSSTPDTWTITLNQQDFAIGGWKKTAPVSWTGPWLYINSDTGNVGIGTTTVTTGFKLEVAGRIKSSGADDYSSDIRFKKDVQPLTNALEKITSLNGVSFDWRTDEFPSKNFKKTKDIGVIAQNVEKAFPELVTTGDDGYKSVAYTSLVAPL</sequence>
<dbReference type="EMBL" id="AMFJ01034353">
    <property type="protein sequence ID" value="EKD29568.1"/>
    <property type="molecule type" value="Genomic_DNA"/>
</dbReference>
<reference evidence="2" key="1">
    <citation type="journal article" date="2012" name="Science">
        <title>Fermentation, hydrogen, and sulfur metabolism in multiple uncultivated bacterial phyla.</title>
        <authorList>
            <person name="Wrighton K.C."/>
            <person name="Thomas B.C."/>
            <person name="Sharon I."/>
            <person name="Miller C.S."/>
            <person name="Castelle C.J."/>
            <person name="VerBerkmoes N.C."/>
            <person name="Wilkins M.J."/>
            <person name="Hettich R.L."/>
            <person name="Lipton M.S."/>
            <person name="Williams K.H."/>
            <person name="Long P.E."/>
            <person name="Banfield J.F."/>
        </authorList>
    </citation>
    <scope>NUCLEOTIDE SEQUENCE [LARGE SCALE GENOMIC DNA]</scope>
</reference>
<dbReference type="InterPro" id="IPR030392">
    <property type="entry name" value="S74_ICA"/>
</dbReference>
<accession>K1YB34</accession>
<dbReference type="Pfam" id="PF13884">
    <property type="entry name" value="Peptidase_S74"/>
    <property type="match status" value="1"/>
</dbReference>
<feature type="domain" description="Peptidase S74" evidence="1">
    <location>
        <begin position="426"/>
        <end position="504"/>
    </location>
</feature>
<evidence type="ECO:0000259" key="1">
    <source>
        <dbReference type="PROSITE" id="PS51688"/>
    </source>
</evidence>
<dbReference type="PROSITE" id="PS51688">
    <property type="entry name" value="ICA"/>
    <property type="match status" value="1"/>
</dbReference>